<reference evidence="1" key="1">
    <citation type="submission" date="2020-12" db="EMBL/GenBank/DDBJ databases">
        <title>Metabolic potential, ecology and presence of endohyphal bacteria is reflected in genomic diversity of Mucoromycotina.</title>
        <authorList>
            <person name="Muszewska A."/>
            <person name="Okrasinska A."/>
            <person name="Steczkiewicz K."/>
            <person name="Drgas O."/>
            <person name="Orlowska M."/>
            <person name="Perlinska-Lenart U."/>
            <person name="Aleksandrzak-Piekarczyk T."/>
            <person name="Szatraj K."/>
            <person name="Zielenkiewicz U."/>
            <person name="Pilsyk S."/>
            <person name="Malc E."/>
            <person name="Mieczkowski P."/>
            <person name="Kruszewska J.S."/>
            <person name="Biernat P."/>
            <person name="Pawlowska J."/>
        </authorList>
    </citation>
    <scope>NUCLEOTIDE SEQUENCE</scope>
    <source>
        <strain evidence="1">WA0000067209</strain>
    </source>
</reference>
<evidence type="ECO:0000313" key="2">
    <source>
        <dbReference type="Proteomes" id="UP000654370"/>
    </source>
</evidence>
<dbReference type="EMBL" id="JAEPQZ010000012">
    <property type="protein sequence ID" value="KAG2175056.1"/>
    <property type="molecule type" value="Genomic_DNA"/>
</dbReference>
<proteinExistence type="predicted"/>
<gene>
    <name evidence="1" type="ORF">INT43_006118</name>
</gene>
<comment type="caution">
    <text evidence="1">The sequence shown here is derived from an EMBL/GenBank/DDBJ whole genome shotgun (WGS) entry which is preliminary data.</text>
</comment>
<organism evidence="1 2">
    <name type="scientific">Mortierella isabellina</name>
    <name type="common">Filamentous fungus</name>
    <name type="synonym">Umbelopsis isabellina</name>
    <dbReference type="NCBI Taxonomy" id="91625"/>
    <lineage>
        <taxon>Eukaryota</taxon>
        <taxon>Fungi</taxon>
        <taxon>Fungi incertae sedis</taxon>
        <taxon>Mucoromycota</taxon>
        <taxon>Mucoromycotina</taxon>
        <taxon>Umbelopsidomycetes</taxon>
        <taxon>Umbelopsidales</taxon>
        <taxon>Umbelopsidaceae</taxon>
        <taxon>Umbelopsis</taxon>
    </lineage>
</organism>
<evidence type="ECO:0000313" key="1">
    <source>
        <dbReference type="EMBL" id="KAG2175056.1"/>
    </source>
</evidence>
<dbReference type="AlphaFoldDB" id="A0A8H7U7Y5"/>
<accession>A0A8H7U7Y5</accession>
<keyword evidence="2" id="KW-1185">Reference proteome</keyword>
<protein>
    <submittedName>
        <fullName evidence="1">Uncharacterized protein</fullName>
    </submittedName>
</protein>
<dbReference type="Proteomes" id="UP000654370">
    <property type="component" value="Unassembled WGS sequence"/>
</dbReference>
<name>A0A8H7U7Y5_MORIS</name>
<sequence>MAAFDVNSFGSTNSVFLPFSVGVVQAFRRDFHNFKGLFSRGVESTVSWSIWVLESGMLGCISTGSESDEDSFFDSTTLGSSEVTEFSVLMSSGNEGRFLG</sequence>